<feature type="transmembrane region" description="Helical" evidence="1">
    <location>
        <begin position="124"/>
        <end position="143"/>
    </location>
</feature>
<feature type="transmembrane region" description="Helical" evidence="1">
    <location>
        <begin position="50"/>
        <end position="73"/>
    </location>
</feature>
<proteinExistence type="predicted"/>
<keyword evidence="1" id="KW-0472">Membrane</keyword>
<keyword evidence="3" id="KW-1185">Reference proteome</keyword>
<feature type="transmembrane region" description="Helical" evidence="1">
    <location>
        <begin position="198"/>
        <end position="221"/>
    </location>
</feature>
<protein>
    <submittedName>
        <fullName evidence="2">Uncharacterized protein</fullName>
    </submittedName>
</protein>
<dbReference type="OrthoDB" id="5495407at2"/>
<evidence type="ECO:0000313" key="3">
    <source>
        <dbReference type="Proteomes" id="UP000321595"/>
    </source>
</evidence>
<dbReference type="Proteomes" id="UP000321595">
    <property type="component" value="Chromosome"/>
</dbReference>
<dbReference type="RefSeq" id="WP_146959591.1">
    <property type="nucleotide sequence ID" value="NZ_CP042467.1"/>
</dbReference>
<keyword evidence="1" id="KW-1133">Transmembrane helix</keyword>
<sequence length="248" mass="26993">MLLARGYNLPAWDWYEIGWIAAEWLLAMAGTWSVYHVIRKQGLPQTAERAGWLWATFPLVALMPAQDLFWVVLPLMGFALAMSPAYPLAAIAWAGSLWHAPNTLLIGAMVIWGASQVKDPLKRAALVAGPILAAAGLVLYHVLEGSLRDFQAFQPRQDWDVLAWQVPEWLGVIVPLAFIGLALTYARRLPTAWTLASVVTLVLVAVQTGPFTAALALPVIAGHFALSTENPQAERTVIGLQIASLALL</sequence>
<evidence type="ECO:0000313" key="2">
    <source>
        <dbReference type="EMBL" id="QED27765.1"/>
    </source>
</evidence>
<keyword evidence="1" id="KW-0812">Transmembrane</keyword>
<evidence type="ECO:0000256" key="1">
    <source>
        <dbReference type="SAM" id="Phobius"/>
    </source>
</evidence>
<accession>A0A5B8XQG7</accession>
<name>A0A5B8XQG7_9DELT</name>
<feature type="transmembrane region" description="Helical" evidence="1">
    <location>
        <begin position="169"/>
        <end position="186"/>
    </location>
</feature>
<dbReference type="AlphaFoldDB" id="A0A5B8XQG7"/>
<organism evidence="2 3">
    <name type="scientific">Microvenator marinus</name>
    <dbReference type="NCBI Taxonomy" id="2600177"/>
    <lineage>
        <taxon>Bacteria</taxon>
        <taxon>Deltaproteobacteria</taxon>
        <taxon>Bradymonadales</taxon>
        <taxon>Microvenatoraceae</taxon>
        <taxon>Microvenator</taxon>
    </lineage>
</organism>
<feature type="transmembrane region" description="Helical" evidence="1">
    <location>
        <begin position="85"/>
        <end position="112"/>
    </location>
</feature>
<reference evidence="2 3" key="1">
    <citation type="submission" date="2019-08" db="EMBL/GenBank/DDBJ databases">
        <authorList>
            <person name="Liang Q."/>
        </authorList>
    </citation>
    <scope>NUCLEOTIDE SEQUENCE [LARGE SCALE GENOMIC DNA]</scope>
    <source>
        <strain evidence="2 3">V1718</strain>
    </source>
</reference>
<dbReference type="KEGG" id="bbae:FRD01_11075"/>
<feature type="transmembrane region" description="Helical" evidence="1">
    <location>
        <begin position="17"/>
        <end position="38"/>
    </location>
</feature>
<dbReference type="EMBL" id="CP042467">
    <property type="protein sequence ID" value="QED27765.1"/>
    <property type="molecule type" value="Genomic_DNA"/>
</dbReference>
<gene>
    <name evidence="2" type="ORF">FRD01_11075</name>
</gene>